<evidence type="ECO:0000256" key="2">
    <source>
        <dbReference type="RuleBase" id="RU003749"/>
    </source>
</evidence>
<evidence type="ECO:0000256" key="1">
    <source>
        <dbReference type="ARBA" id="ARBA00009013"/>
    </source>
</evidence>
<dbReference type="RefSeq" id="WP_218252125.1">
    <property type="nucleotide sequence ID" value="NZ_JABXWD010000112.1"/>
</dbReference>
<feature type="domain" description="STAS" evidence="3">
    <location>
        <begin position="1"/>
        <end position="109"/>
    </location>
</feature>
<evidence type="ECO:0000259" key="3">
    <source>
        <dbReference type="PROSITE" id="PS50801"/>
    </source>
</evidence>
<dbReference type="Gene3D" id="3.30.750.24">
    <property type="entry name" value="STAS domain"/>
    <property type="match status" value="1"/>
</dbReference>
<dbReference type="Proteomes" id="UP001196980">
    <property type="component" value="Unassembled WGS sequence"/>
</dbReference>
<dbReference type="InterPro" id="IPR036513">
    <property type="entry name" value="STAS_dom_sf"/>
</dbReference>
<keyword evidence="5" id="KW-1185">Reference proteome</keyword>
<dbReference type="PANTHER" id="PTHR33495">
    <property type="entry name" value="ANTI-SIGMA FACTOR ANTAGONIST TM_1081-RELATED-RELATED"/>
    <property type="match status" value="1"/>
</dbReference>
<dbReference type="SUPFAM" id="SSF52091">
    <property type="entry name" value="SpoIIaa-like"/>
    <property type="match status" value="1"/>
</dbReference>
<dbReference type="PANTHER" id="PTHR33495:SF2">
    <property type="entry name" value="ANTI-SIGMA FACTOR ANTAGONIST TM_1081-RELATED"/>
    <property type="match status" value="1"/>
</dbReference>
<comment type="similarity">
    <text evidence="1 2">Belongs to the anti-sigma-factor antagonist family.</text>
</comment>
<dbReference type="Pfam" id="PF01740">
    <property type="entry name" value="STAS"/>
    <property type="match status" value="1"/>
</dbReference>
<sequence length="109" mass="12344">MKVELTDHQGIIVVSPSGEIDMYSSPELRKQLLSLIKKKSTPIIVALRNVTYIDSSGIATFVEALKKMMPYKGKLKITDIPESIMRIFNFSKLDKVFEMYDSIDDAIKS</sequence>
<reference evidence="4 5" key="1">
    <citation type="journal article" date="2020" name="J Geophys Res Biogeosci">
        <title>Magnetotaxis as an Adaptation to Enable Bacterial Shuttling of Microbial Sulfur and Sulfur Cycling Across Aquatic Oxic#Anoxic Interfaces.</title>
        <authorList>
            <person name="Li J."/>
            <person name="Liu P."/>
            <person name="Wang J."/>
            <person name="Roberts A.P."/>
            <person name="Pan Y."/>
        </authorList>
    </citation>
    <scope>NUCLEOTIDE SEQUENCE [LARGE SCALE GENOMIC DNA]</scope>
    <source>
        <strain evidence="4 5">MYR-1_YQ</strain>
    </source>
</reference>
<evidence type="ECO:0000313" key="4">
    <source>
        <dbReference type="EMBL" id="MBV6341491.1"/>
    </source>
</evidence>
<organism evidence="4 5">
    <name type="scientific">Candidatus Magnetobacterium casense</name>
    <dbReference type="NCBI Taxonomy" id="1455061"/>
    <lineage>
        <taxon>Bacteria</taxon>
        <taxon>Pseudomonadati</taxon>
        <taxon>Nitrospirota</taxon>
        <taxon>Thermodesulfovibrionia</taxon>
        <taxon>Thermodesulfovibrionales</taxon>
        <taxon>Candidatus Magnetobacteriaceae</taxon>
        <taxon>Candidatus Magnetobacterium</taxon>
    </lineage>
</organism>
<dbReference type="CDD" id="cd07043">
    <property type="entry name" value="STAS_anti-anti-sigma_factors"/>
    <property type="match status" value="1"/>
</dbReference>
<dbReference type="PROSITE" id="PS50801">
    <property type="entry name" value="STAS"/>
    <property type="match status" value="1"/>
</dbReference>
<gene>
    <name evidence="4" type="ORF">HWQ67_07830</name>
</gene>
<name>A0ABS6RXZ2_9BACT</name>
<dbReference type="EMBL" id="JABXWD010000112">
    <property type="protein sequence ID" value="MBV6341491.1"/>
    <property type="molecule type" value="Genomic_DNA"/>
</dbReference>
<dbReference type="InterPro" id="IPR003658">
    <property type="entry name" value="Anti-sigma_ant"/>
</dbReference>
<accession>A0ABS6RXZ2</accession>
<evidence type="ECO:0000313" key="5">
    <source>
        <dbReference type="Proteomes" id="UP001196980"/>
    </source>
</evidence>
<dbReference type="NCBIfam" id="TIGR00377">
    <property type="entry name" value="ant_ant_sig"/>
    <property type="match status" value="1"/>
</dbReference>
<dbReference type="InterPro" id="IPR002645">
    <property type="entry name" value="STAS_dom"/>
</dbReference>
<comment type="caution">
    <text evidence="4">The sequence shown here is derived from an EMBL/GenBank/DDBJ whole genome shotgun (WGS) entry which is preliminary data.</text>
</comment>
<proteinExistence type="inferred from homology"/>
<protein>
    <recommendedName>
        <fullName evidence="2">Anti-sigma factor antagonist</fullName>
    </recommendedName>
</protein>